<sequence length="282" mass="31568">MRKPSSRRPSDTTDTLSHHKRKTPPKFQHLPHATARKLKQQWVERKKLQSRYFGKGKGRKEDQEGVAGGDEEDGGEDGGRAVGNTTRGGMEDDEEEFVGFGLREGDDEAMHDSPTHGEVSEPEDIQERPDSLTSSHQRRSSLKQSSHSTPQEPRSLPARVPSSRPAGAKGYSGGSPLERVNRKGSVSHIEENGKTGRVGKHPTLSREERQRKEKEEREETARRRARAKEAYDRGSLHTYRSDPLGRQTAGKGQRKGDKGKGQPDMRLRMNVLLEQIKRNVGA</sequence>
<reference evidence="2 3" key="1">
    <citation type="journal article" date="2012" name="Science">
        <title>The Paleozoic origin of enzymatic lignin decomposition reconstructed from 31 fungal genomes.</title>
        <authorList>
            <person name="Floudas D."/>
            <person name="Binder M."/>
            <person name="Riley R."/>
            <person name="Barry K."/>
            <person name="Blanchette R.A."/>
            <person name="Henrissat B."/>
            <person name="Martinez A.T."/>
            <person name="Otillar R."/>
            <person name="Spatafora J.W."/>
            <person name="Yadav J.S."/>
            <person name="Aerts A."/>
            <person name="Benoit I."/>
            <person name="Boyd A."/>
            <person name="Carlson A."/>
            <person name="Copeland A."/>
            <person name="Coutinho P.M."/>
            <person name="de Vries R.P."/>
            <person name="Ferreira P."/>
            <person name="Findley K."/>
            <person name="Foster B."/>
            <person name="Gaskell J."/>
            <person name="Glotzer D."/>
            <person name="Gorecki P."/>
            <person name="Heitman J."/>
            <person name="Hesse C."/>
            <person name="Hori C."/>
            <person name="Igarashi K."/>
            <person name="Jurgens J.A."/>
            <person name="Kallen N."/>
            <person name="Kersten P."/>
            <person name="Kohler A."/>
            <person name="Kuees U."/>
            <person name="Kumar T.K.A."/>
            <person name="Kuo A."/>
            <person name="LaButti K."/>
            <person name="Larrondo L.F."/>
            <person name="Lindquist E."/>
            <person name="Ling A."/>
            <person name="Lombard V."/>
            <person name="Lucas S."/>
            <person name="Lundell T."/>
            <person name="Martin R."/>
            <person name="McLaughlin D.J."/>
            <person name="Morgenstern I."/>
            <person name="Morin E."/>
            <person name="Murat C."/>
            <person name="Nagy L.G."/>
            <person name="Nolan M."/>
            <person name="Ohm R.A."/>
            <person name="Patyshakuliyeva A."/>
            <person name="Rokas A."/>
            <person name="Ruiz-Duenas F.J."/>
            <person name="Sabat G."/>
            <person name="Salamov A."/>
            <person name="Samejima M."/>
            <person name="Schmutz J."/>
            <person name="Slot J.C."/>
            <person name="St John F."/>
            <person name="Stenlid J."/>
            <person name="Sun H."/>
            <person name="Sun S."/>
            <person name="Syed K."/>
            <person name="Tsang A."/>
            <person name="Wiebenga A."/>
            <person name="Young D."/>
            <person name="Pisabarro A."/>
            <person name="Eastwood D.C."/>
            <person name="Martin F."/>
            <person name="Cullen D."/>
            <person name="Grigoriev I.V."/>
            <person name="Hibbett D.S."/>
        </authorList>
    </citation>
    <scope>NUCLEOTIDE SEQUENCE [LARGE SCALE GENOMIC DNA]</scope>
    <source>
        <strain evidence="2 3">DJM-731 SS1</strain>
    </source>
</reference>
<feature type="compositionally biased region" description="Polar residues" evidence="1">
    <location>
        <begin position="142"/>
        <end position="152"/>
    </location>
</feature>
<dbReference type="GeneID" id="63684768"/>
<feature type="region of interest" description="Disordered" evidence="1">
    <location>
        <begin position="1"/>
        <end position="266"/>
    </location>
</feature>
<feature type="compositionally biased region" description="Basic and acidic residues" evidence="1">
    <location>
        <begin position="204"/>
        <end position="235"/>
    </location>
</feature>
<gene>
    <name evidence="2" type="ORF">DACRYDRAFT_113822</name>
</gene>
<keyword evidence="3" id="KW-1185">Reference proteome</keyword>
<name>M5GBJ7_DACPD</name>
<dbReference type="RefSeq" id="XP_040632669.1">
    <property type="nucleotide sequence ID" value="XM_040769706.1"/>
</dbReference>
<organism evidence="2 3">
    <name type="scientific">Dacryopinax primogenitus (strain DJM 731)</name>
    <name type="common">Brown rot fungus</name>
    <dbReference type="NCBI Taxonomy" id="1858805"/>
    <lineage>
        <taxon>Eukaryota</taxon>
        <taxon>Fungi</taxon>
        <taxon>Dikarya</taxon>
        <taxon>Basidiomycota</taxon>
        <taxon>Agaricomycotina</taxon>
        <taxon>Dacrymycetes</taxon>
        <taxon>Dacrymycetales</taxon>
        <taxon>Dacrymycetaceae</taxon>
        <taxon>Dacryopinax</taxon>
    </lineage>
</organism>
<dbReference type="OrthoDB" id="3365439at2759"/>
<feature type="compositionally biased region" description="Basic and acidic residues" evidence="1">
    <location>
        <begin position="108"/>
        <end position="130"/>
    </location>
</feature>
<proteinExistence type="predicted"/>
<evidence type="ECO:0008006" key="4">
    <source>
        <dbReference type="Google" id="ProtNLM"/>
    </source>
</evidence>
<dbReference type="HOGENOM" id="CLU_987019_0_0_1"/>
<evidence type="ECO:0000313" key="2">
    <source>
        <dbReference type="EMBL" id="EJU05775.1"/>
    </source>
</evidence>
<dbReference type="EMBL" id="JH795856">
    <property type="protein sequence ID" value="EJU05775.1"/>
    <property type="molecule type" value="Genomic_DNA"/>
</dbReference>
<accession>M5GBJ7</accession>
<evidence type="ECO:0000256" key="1">
    <source>
        <dbReference type="SAM" id="MobiDB-lite"/>
    </source>
</evidence>
<dbReference type="Proteomes" id="UP000030653">
    <property type="component" value="Unassembled WGS sequence"/>
</dbReference>
<evidence type="ECO:0000313" key="3">
    <source>
        <dbReference type="Proteomes" id="UP000030653"/>
    </source>
</evidence>
<feature type="compositionally biased region" description="Basic and acidic residues" evidence="1">
    <location>
        <begin position="254"/>
        <end position="266"/>
    </location>
</feature>
<protein>
    <recommendedName>
        <fullName evidence="4">rRNA-processing protein FYV7</fullName>
    </recommendedName>
</protein>
<dbReference type="AlphaFoldDB" id="M5GBJ7"/>